<feature type="transmembrane region" description="Helical" evidence="1">
    <location>
        <begin position="78"/>
        <end position="98"/>
    </location>
</feature>
<evidence type="ECO:0008006" key="4">
    <source>
        <dbReference type="Google" id="ProtNLM"/>
    </source>
</evidence>
<accession>A0A1L9QTR4</accession>
<keyword evidence="1" id="KW-0812">Transmembrane</keyword>
<feature type="transmembrane region" description="Helical" evidence="1">
    <location>
        <begin position="12"/>
        <end position="34"/>
    </location>
</feature>
<gene>
    <name evidence="2" type="ORF">BI308_08765</name>
</gene>
<evidence type="ECO:0000256" key="1">
    <source>
        <dbReference type="SAM" id="Phobius"/>
    </source>
</evidence>
<dbReference type="AlphaFoldDB" id="A0A1L9QTR4"/>
<keyword evidence="1" id="KW-0472">Membrane</keyword>
<comment type="caution">
    <text evidence="2">The sequence shown here is derived from an EMBL/GenBank/DDBJ whole genome shotgun (WGS) entry which is preliminary data.</text>
</comment>
<organism evidence="2 3">
    <name type="scientific">Roseofilum reptotaenium AO1-A</name>
    <dbReference type="NCBI Taxonomy" id="1925591"/>
    <lineage>
        <taxon>Bacteria</taxon>
        <taxon>Bacillati</taxon>
        <taxon>Cyanobacteriota</taxon>
        <taxon>Cyanophyceae</taxon>
        <taxon>Desertifilales</taxon>
        <taxon>Desertifilaceae</taxon>
        <taxon>Roseofilum</taxon>
    </lineage>
</organism>
<dbReference type="EMBL" id="MLAW01000011">
    <property type="protein sequence ID" value="OJJ26039.1"/>
    <property type="molecule type" value="Genomic_DNA"/>
</dbReference>
<dbReference type="STRING" id="1925591.BI308_08765"/>
<keyword evidence="1" id="KW-1133">Transmembrane helix</keyword>
<dbReference type="InterPro" id="IPR045781">
    <property type="entry name" value="SxtJ"/>
</dbReference>
<protein>
    <recommendedName>
        <fullName evidence="4">SxtJ</fullName>
    </recommendedName>
</protein>
<evidence type="ECO:0000313" key="3">
    <source>
        <dbReference type="Proteomes" id="UP000183940"/>
    </source>
</evidence>
<reference evidence="2" key="1">
    <citation type="submission" date="2016-10" db="EMBL/GenBank/DDBJ databases">
        <title>CRISPR-Cas defence system in Roseofilum reptotaenium: evidence of a bacteriophage-cyanobacterium arms race in the coral black band disease.</title>
        <authorList>
            <person name="Buerger P."/>
            <person name="Wood-Charlson E.M."/>
            <person name="Weynberg K.D."/>
            <person name="Willis B."/>
            <person name="Van Oppen M.J."/>
        </authorList>
    </citation>
    <scope>NUCLEOTIDE SEQUENCE [LARGE SCALE GENOMIC DNA]</scope>
    <source>
        <strain evidence="2">AO1-A</strain>
    </source>
</reference>
<name>A0A1L9QTR4_9CYAN</name>
<dbReference type="Pfam" id="PF19588">
    <property type="entry name" value="SxtJ"/>
    <property type="match status" value="1"/>
</dbReference>
<feature type="transmembrane region" description="Helical" evidence="1">
    <location>
        <begin position="40"/>
        <end position="57"/>
    </location>
</feature>
<evidence type="ECO:0000313" key="2">
    <source>
        <dbReference type="EMBL" id="OJJ26039.1"/>
    </source>
</evidence>
<keyword evidence="3" id="KW-1185">Reference proteome</keyword>
<sequence length="134" mass="15614">MQPIKKLNTKELRQFGLLFGVMVGLVFGIIWPLILGHSSALWPWIVLGIFWAWALVAPKTLDPFYQGFARFGLMMGWINTRLILGIIFYGMIVPMGFLRKRFGGDPMRREWRKPVETYRIPSHPRTAKSLEYPF</sequence>
<proteinExistence type="predicted"/>
<dbReference type="Proteomes" id="UP000183940">
    <property type="component" value="Unassembled WGS sequence"/>
</dbReference>